<gene>
    <name evidence="2" type="ORF">LWI29_028531</name>
</gene>
<reference evidence="2" key="1">
    <citation type="journal article" date="2022" name="Plant J.">
        <title>Strategies of tolerance reflected in two North American maple genomes.</title>
        <authorList>
            <person name="McEvoy S.L."/>
            <person name="Sezen U.U."/>
            <person name="Trouern-Trend A."/>
            <person name="McMahon S.M."/>
            <person name="Schaberg P.G."/>
            <person name="Yang J."/>
            <person name="Wegrzyn J.L."/>
            <person name="Swenson N.G."/>
        </authorList>
    </citation>
    <scope>NUCLEOTIDE SEQUENCE</scope>
    <source>
        <strain evidence="2">NS2018</strain>
    </source>
</reference>
<dbReference type="AlphaFoldDB" id="A0AA39RZ03"/>
<comment type="caution">
    <text evidence="2">The sequence shown here is derived from an EMBL/GenBank/DDBJ whole genome shotgun (WGS) entry which is preliminary data.</text>
</comment>
<feature type="compositionally biased region" description="Polar residues" evidence="1">
    <location>
        <begin position="210"/>
        <end position="219"/>
    </location>
</feature>
<evidence type="ECO:0008006" key="4">
    <source>
        <dbReference type="Google" id="ProtNLM"/>
    </source>
</evidence>
<name>A0AA39RZ03_ACESA</name>
<evidence type="ECO:0000313" key="2">
    <source>
        <dbReference type="EMBL" id="KAK0579600.1"/>
    </source>
</evidence>
<feature type="compositionally biased region" description="Basic and acidic residues" evidence="1">
    <location>
        <begin position="246"/>
        <end position="258"/>
    </location>
</feature>
<evidence type="ECO:0000256" key="1">
    <source>
        <dbReference type="SAM" id="MobiDB-lite"/>
    </source>
</evidence>
<reference evidence="2" key="2">
    <citation type="submission" date="2023-06" db="EMBL/GenBank/DDBJ databases">
        <authorList>
            <person name="Swenson N.G."/>
            <person name="Wegrzyn J.L."/>
            <person name="Mcevoy S.L."/>
        </authorList>
    </citation>
    <scope>NUCLEOTIDE SEQUENCE</scope>
    <source>
        <strain evidence="2">NS2018</strain>
        <tissue evidence="2">Leaf</tissue>
    </source>
</reference>
<feature type="region of interest" description="Disordered" evidence="1">
    <location>
        <begin position="62"/>
        <end position="114"/>
    </location>
</feature>
<evidence type="ECO:0000313" key="3">
    <source>
        <dbReference type="Proteomes" id="UP001168877"/>
    </source>
</evidence>
<organism evidence="2 3">
    <name type="scientific">Acer saccharum</name>
    <name type="common">Sugar maple</name>
    <dbReference type="NCBI Taxonomy" id="4024"/>
    <lineage>
        <taxon>Eukaryota</taxon>
        <taxon>Viridiplantae</taxon>
        <taxon>Streptophyta</taxon>
        <taxon>Embryophyta</taxon>
        <taxon>Tracheophyta</taxon>
        <taxon>Spermatophyta</taxon>
        <taxon>Magnoliopsida</taxon>
        <taxon>eudicotyledons</taxon>
        <taxon>Gunneridae</taxon>
        <taxon>Pentapetalae</taxon>
        <taxon>rosids</taxon>
        <taxon>malvids</taxon>
        <taxon>Sapindales</taxon>
        <taxon>Sapindaceae</taxon>
        <taxon>Hippocastanoideae</taxon>
        <taxon>Acereae</taxon>
        <taxon>Acer</taxon>
    </lineage>
</organism>
<accession>A0AA39RZ03</accession>
<proteinExistence type="predicted"/>
<protein>
    <recommendedName>
        <fullName evidence="4">Reverse transcriptase domain-containing protein</fullName>
    </recommendedName>
</protein>
<feature type="region of interest" description="Disordered" evidence="1">
    <location>
        <begin position="127"/>
        <end position="158"/>
    </location>
</feature>
<feature type="compositionally biased region" description="Basic and acidic residues" evidence="1">
    <location>
        <begin position="93"/>
        <end position="114"/>
    </location>
</feature>
<dbReference type="EMBL" id="JAUESC010000385">
    <property type="protein sequence ID" value="KAK0579600.1"/>
    <property type="molecule type" value="Genomic_DNA"/>
</dbReference>
<dbReference type="Proteomes" id="UP001168877">
    <property type="component" value="Unassembled WGS sequence"/>
</dbReference>
<sequence>MGALRRALCRVLCRAPCSVLARKQRGALRRALCRAPSKRSLYVERFVERLYSARIKSIRRIRPTTRSVAKRKNPQPDAVGSTRLKRNQRGTRPQKEEHNEPTVESKTSDNESKRLEDQMAKMAKELEELKKGKHRGTRKNPLGEMNAPFSRRIREAELPPKFKMPIEKYSRSEDPVDIDEQLLVKVEHDEARTTKRPKKESPKSTPAKKFQNNPLNRSTYRPPPPQHRERYPARRTPPRASPPLREAVRVSSEEDRKPSPIKILVDQRNRYKYYDFHEDVGHNTSECYSLRNQIEGLVRGRLLVEFLQQVRDSIKAGKDRPGTVPIPKFGGTETGIETEIGIGFNRFWFRNHQFWFWNHRFGFRFQWNQRF</sequence>
<keyword evidence="3" id="KW-1185">Reference proteome</keyword>
<feature type="compositionally biased region" description="Basic residues" evidence="1">
    <location>
        <begin position="62"/>
        <end position="73"/>
    </location>
</feature>
<feature type="region of interest" description="Disordered" evidence="1">
    <location>
        <begin position="185"/>
        <end position="260"/>
    </location>
</feature>